<evidence type="ECO:0000256" key="3">
    <source>
        <dbReference type="ARBA" id="ARBA00011881"/>
    </source>
</evidence>
<dbReference type="GO" id="GO:0006520">
    <property type="term" value="P:amino acid metabolic process"/>
    <property type="evidence" value="ECO:0007669"/>
    <property type="project" value="InterPro"/>
</dbReference>
<dbReference type="Proteomes" id="UP000281192">
    <property type="component" value="Chromosome"/>
</dbReference>
<sequence length="346" mass="36062">MTIARYDFASDNVAGAMPEVMEALLAANAGTASGYGSDHVSQAAGERIRAALDVDAEVKFMPSGTAANAFALTLLASPHEAVLAHEHAHICTDETGAPGFFGQGVGLIGLPGASGKIELSALEEALAQPDVSYRQPAAALSLTTATEYGTVYSEAALKALVDPVKAKGYGVHLDGARLANAVAAGFDLKAVGRLGVDLLVMGGTKAGSTPTEAVVFLNPEHRRRLDARIKHAGQLISKGRFLAAPWLGLLDENGGTGPWAARAAHANAMARKLADLMPYPIAHPVEANGIFVTMSDAALERLRGEGWFVYRFLDGSARFMCSWATTVEMVEALGAALAKIALDEPV</sequence>
<feature type="domain" description="Aromatic amino acid beta-eliminating lyase/threonine aldolase" evidence="5">
    <location>
        <begin position="7"/>
        <end position="296"/>
    </location>
</feature>
<organism evidence="7 8">
    <name type="scientific">Caulobacter flavus</name>
    <dbReference type="NCBI Taxonomy" id="1679497"/>
    <lineage>
        <taxon>Bacteria</taxon>
        <taxon>Pseudomonadati</taxon>
        <taxon>Pseudomonadota</taxon>
        <taxon>Alphaproteobacteria</taxon>
        <taxon>Caulobacterales</taxon>
        <taxon>Caulobacteraceae</taxon>
        <taxon>Caulobacter</taxon>
    </lineage>
</organism>
<keyword evidence="9" id="KW-1185">Reference proteome</keyword>
<dbReference type="SUPFAM" id="SSF53383">
    <property type="entry name" value="PLP-dependent transferases"/>
    <property type="match status" value="1"/>
</dbReference>
<evidence type="ECO:0000313" key="9">
    <source>
        <dbReference type="Proteomes" id="UP000281192"/>
    </source>
</evidence>
<dbReference type="InterPro" id="IPR001597">
    <property type="entry name" value="ArAA_b-elim_lyase/Thr_aldolase"/>
</dbReference>
<evidence type="ECO:0000256" key="4">
    <source>
        <dbReference type="ARBA" id="ARBA00022898"/>
    </source>
</evidence>
<dbReference type="PANTHER" id="PTHR48097">
    <property type="entry name" value="L-THREONINE ALDOLASE-RELATED"/>
    <property type="match status" value="1"/>
</dbReference>
<dbReference type="Pfam" id="PF01212">
    <property type="entry name" value="Beta_elim_lyase"/>
    <property type="match status" value="1"/>
</dbReference>
<dbReference type="Gene3D" id="3.90.1150.10">
    <property type="entry name" value="Aspartate Aminotransferase, domain 1"/>
    <property type="match status" value="1"/>
</dbReference>
<evidence type="ECO:0000313" key="7">
    <source>
        <dbReference type="EMBL" id="PLR07857.1"/>
    </source>
</evidence>
<dbReference type="Gene3D" id="3.40.640.10">
    <property type="entry name" value="Type I PLP-dependent aspartate aminotransferase-like (Major domain)"/>
    <property type="match status" value="1"/>
</dbReference>
<comment type="subunit">
    <text evidence="3">Homotetramer.</text>
</comment>
<name>A0A2N5CN42_9CAUL</name>
<accession>A0A2N5CN42</accession>
<dbReference type="EMBL" id="PJRQ01000044">
    <property type="protein sequence ID" value="PLR07857.1"/>
    <property type="molecule type" value="Genomic_DNA"/>
</dbReference>
<dbReference type="KEGG" id="cfh:C1707_10290"/>
<dbReference type="GO" id="GO:0016829">
    <property type="term" value="F:lyase activity"/>
    <property type="evidence" value="ECO:0007669"/>
    <property type="project" value="InterPro"/>
</dbReference>
<dbReference type="InterPro" id="IPR015421">
    <property type="entry name" value="PyrdxlP-dep_Trfase_major"/>
</dbReference>
<comment type="similarity">
    <text evidence="2">Belongs to the threonine aldolase family.</text>
</comment>
<reference evidence="6 9" key="2">
    <citation type="submission" date="2018-01" db="EMBL/GenBank/DDBJ databases">
        <title>Complete genome sequence of Caulobacter flavus RHGG3.</title>
        <authorList>
            <person name="Yang E."/>
        </authorList>
    </citation>
    <scope>NUCLEOTIDE SEQUENCE [LARGE SCALE GENOMIC DNA]</scope>
    <source>
        <strain evidence="6 9">RHGG3</strain>
    </source>
</reference>
<dbReference type="PANTHER" id="PTHR48097:SF5">
    <property type="entry name" value="LOW SPECIFICITY L-THREONINE ALDOLASE"/>
    <property type="match status" value="1"/>
</dbReference>
<dbReference type="AlphaFoldDB" id="A0A2N5CN42"/>
<comment type="cofactor">
    <cofactor evidence="1">
        <name>pyridoxal 5'-phosphate</name>
        <dbReference type="ChEBI" id="CHEBI:597326"/>
    </cofactor>
</comment>
<keyword evidence="4" id="KW-0663">Pyridoxal phosphate</keyword>
<evidence type="ECO:0000313" key="8">
    <source>
        <dbReference type="Proteomes" id="UP000234483"/>
    </source>
</evidence>
<evidence type="ECO:0000256" key="1">
    <source>
        <dbReference type="ARBA" id="ARBA00001933"/>
    </source>
</evidence>
<dbReference type="RefSeq" id="WP_101715024.1">
    <property type="nucleotide sequence ID" value="NZ_CP026100.1"/>
</dbReference>
<proteinExistence type="inferred from homology"/>
<reference evidence="7 8" key="1">
    <citation type="submission" date="2017-12" db="EMBL/GenBank/DDBJ databases">
        <title>The genome sequence of Caulobacter flavus CGMCC1 15093.</title>
        <authorList>
            <person name="Gao J."/>
            <person name="Mao X."/>
            <person name="Sun J."/>
        </authorList>
    </citation>
    <scope>NUCLEOTIDE SEQUENCE [LARGE SCALE GENOMIC DNA]</scope>
    <source>
        <strain evidence="7 8">CGMCC1 15093</strain>
    </source>
</reference>
<gene>
    <name evidence="6" type="ORF">C1707_10290</name>
    <name evidence="7" type="ORF">CFHF_21765</name>
</gene>
<evidence type="ECO:0000259" key="5">
    <source>
        <dbReference type="Pfam" id="PF01212"/>
    </source>
</evidence>
<evidence type="ECO:0000313" key="6">
    <source>
        <dbReference type="EMBL" id="AYV46621.1"/>
    </source>
</evidence>
<evidence type="ECO:0000256" key="2">
    <source>
        <dbReference type="ARBA" id="ARBA00006966"/>
    </source>
</evidence>
<dbReference type="InterPro" id="IPR015422">
    <property type="entry name" value="PyrdxlP-dep_Trfase_small"/>
</dbReference>
<dbReference type="OrthoDB" id="9774495at2"/>
<protein>
    <submittedName>
        <fullName evidence="7">Threonine aldolase</fullName>
    </submittedName>
</protein>
<dbReference type="InterPro" id="IPR015424">
    <property type="entry name" value="PyrdxlP-dep_Trfase"/>
</dbReference>
<dbReference type="EMBL" id="CP026100">
    <property type="protein sequence ID" value="AYV46621.1"/>
    <property type="molecule type" value="Genomic_DNA"/>
</dbReference>
<dbReference type="Proteomes" id="UP000234483">
    <property type="component" value="Unassembled WGS sequence"/>
</dbReference>